<proteinExistence type="predicted"/>
<dbReference type="Proteomes" id="UP001056120">
    <property type="component" value="Linkage Group LG17"/>
</dbReference>
<evidence type="ECO:0000313" key="1">
    <source>
        <dbReference type="EMBL" id="KAI3762483.1"/>
    </source>
</evidence>
<reference evidence="2" key="1">
    <citation type="journal article" date="2022" name="Mol. Ecol. Resour.">
        <title>The genomes of chicory, endive, great burdock and yacon provide insights into Asteraceae palaeo-polyploidization history and plant inulin production.</title>
        <authorList>
            <person name="Fan W."/>
            <person name="Wang S."/>
            <person name="Wang H."/>
            <person name="Wang A."/>
            <person name="Jiang F."/>
            <person name="Liu H."/>
            <person name="Zhao H."/>
            <person name="Xu D."/>
            <person name="Zhang Y."/>
        </authorList>
    </citation>
    <scope>NUCLEOTIDE SEQUENCE [LARGE SCALE GENOMIC DNA]</scope>
    <source>
        <strain evidence="2">cv. Yunnan</strain>
    </source>
</reference>
<protein>
    <submittedName>
        <fullName evidence="1">Uncharacterized protein</fullName>
    </submittedName>
</protein>
<reference evidence="1 2" key="2">
    <citation type="journal article" date="2022" name="Mol. Ecol. Resour.">
        <title>The genomes of chicory, endive, great burdock and yacon provide insights into Asteraceae paleo-polyploidization history and plant inulin production.</title>
        <authorList>
            <person name="Fan W."/>
            <person name="Wang S."/>
            <person name="Wang H."/>
            <person name="Wang A."/>
            <person name="Jiang F."/>
            <person name="Liu H."/>
            <person name="Zhao H."/>
            <person name="Xu D."/>
            <person name="Zhang Y."/>
        </authorList>
    </citation>
    <scope>NUCLEOTIDE SEQUENCE [LARGE SCALE GENOMIC DNA]</scope>
    <source>
        <strain evidence="2">cv. Yunnan</strain>
        <tissue evidence="1">Leaves</tissue>
    </source>
</reference>
<comment type="caution">
    <text evidence="1">The sequence shown here is derived from an EMBL/GenBank/DDBJ whole genome shotgun (WGS) entry which is preliminary data.</text>
</comment>
<name>A0ACB9EV85_9ASTR</name>
<accession>A0ACB9EV85</accession>
<sequence>MIENKRSYAPSVPVVGGLDLNAPSSDASLPRETQVEAPLGEVGTRRDDPNVDLERNDGVCREVNRPERLVSEQWLDQEIRDTVEVGKLIGVDLQNRLDQDYLSEGRGESVRRGDRRSVKV</sequence>
<keyword evidence="2" id="KW-1185">Reference proteome</keyword>
<gene>
    <name evidence="1" type="ORF">L1987_52913</name>
</gene>
<dbReference type="EMBL" id="CM042034">
    <property type="protein sequence ID" value="KAI3762483.1"/>
    <property type="molecule type" value="Genomic_DNA"/>
</dbReference>
<evidence type="ECO:0000313" key="2">
    <source>
        <dbReference type="Proteomes" id="UP001056120"/>
    </source>
</evidence>
<organism evidence="1 2">
    <name type="scientific">Smallanthus sonchifolius</name>
    <dbReference type="NCBI Taxonomy" id="185202"/>
    <lineage>
        <taxon>Eukaryota</taxon>
        <taxon>Viridiplantae</taxon>
        <taxon>Streptophyta</taxon>
        <taxon>Embryophyta</taxon>
        <taxon>Tracheophyta</taxon>
        <taxon>Spermatophyta</taxon>
        <taxon>Magnoliopsida</taxon>
        <taxon>eudicotyledons</taxon>
        <taxon>Gunneridae</taxon>
        <taxon>Pentapetalae</taxon>
        <taxon>asterids</taxon>
        <taxon>campanulids</taxon>
        <taxon>Asterales</taxon>
        <taxon>Asteraceae</taxon>
        <taxon>Asteroideae</taxon>
        <taxon>Heliantheae alliance</taxon>
        <taxon>Millerieae</taxon>
        <taxon>Smallanthus</taxon>
    </lineage>
</organism>